<proteinExistence type="predicted"/>
<accession>A8S970</accession>
<dbReference type="AlphaFoldDB" id="A8S970"/>
<gene>
    <name evidence="1" type="ORF">FAEPRAM212_00971</name>
</gene>
<comment type="caution">
    <text evidence="1">The sequence shown here is derived from an EMBL/GenBank/DDBJ whole genome shotgun (WGS) entry which is preliminary data.</text>
</comment>
<dbReference type="EMBL" id="ABED02000022">
    <property type="protein sequence ID" value="EDP22163.1"/>
    <property type="molecule type" value="Genomic_DNA"/>
</dbReference>
<protein>
    <submittedName>
        <fullName evidence="1">Uncharacterized protein</fullName>
    </submittedName>
</protein>
<evidence type="ECO:0000313" key="1">
    <source>
        <dbReference type="EMBL" id="EDP22163.1"/>
    </source>
</evidence>
<dbReference type="HOGENOM" id="CLU_3343882_0_0_9"/>
<evidence type="ECO:0000313" key="2">
    <source>
        <dbReference type="Proteomes" id="UP000005945"/>
    </source>
</evidence>
<reference evidence="1 2" key="2">
    <citation type="submission" date="2007-09" db="EMBL/GenBank/DDBJ databases">
        <authorList>
            <person name="Fulton L."/>
            <person name="Clifton S."/>
            <person name="Fulton B."/>
            <person name="Xu J."/>
            <person name="Minx P."/>
            <person name="Pepin K.H."/>
            <person name="Johnson M."/>
            <person name="Thiruvilangam P."/>
            <person name="Bhonagiri V."/>
            <person name="Nash W.E."/>
            <person name="Mardis E.R."/>
            <person name="Wilson R.K."/>
        </authorList>
    </citation>
    <scope>NUCLEOTIDE SEQUENCE [LARGE SCALE GENOMIC DNA]</scope>
    <source>
        <strain evidence="1 2">M21/2</strain>
    </source>
</reference>
<dbReference type="Proteomes" id="UP000005945">
    <property type="component" value="Unassembled WGS sequence"/>
</dbReference>
<sequence length="37" mass="4149">MAILVHLSRKKARFAAAAAAQKWENPQERKAVPYAII</sequence>
<organism evidence="1 2">
    <name type="scientific">Faecalibacterium prausnitzii M21/2</name>
    <dbReference type="NCBI Taxonomy" id="411485"/>
    <lineage>
        <taxon>Bacteria</taxon>
        <taxon>Bacillati</taxon>
        <taxon>Bacillota</taxon>
        <taxon>Clostridia</taxon>
        <taxon>Eubacteriales</taxon>
        <taxon>Oscillospiraceae</taxon>
        <taxon>Faecalibacterium</taxon>
    </lineage>
</organism>
<name>A8S970_9FIRM</name>
<reference evidence="1 2" key="1">
    <citation type="submission" date="2007-09" db="EMBL/GenBank/DDBJ databases">
        <title>Draft genome sequence of Faecalibacterium prausnitzii M21/2.</title>
        <authorList>
            <person name="Sudarsanam P."/>
            <person name="Ley R."/>
            <person name="Guruge J."/>
            <person name="Turnbaugh P.J."/>
            <person name="Mahowald M."/>
            <person name="Liep D."/>
            <person name="Gordon J."/>
        </authorList>
    </citation>
    <scope>NUCLEOTIDE SEQUENCE [LARGE SCALE GENOMIC DNA]</scope>
    <source>
        <strain evidence="1 2">M21/2</strain>
    </source>
</reference>